<dbReference type="InterPro" id="IPR011009">
    <property type="entry name" value="Kinase-like_dom_sf"/>
</dbReference>
<feature type="domain" description="Protein kinase" evidence="3">
    <location>
        <begin position="56"/>
        <end position="311"/>
    </location>
</feature>
<dbReference type="InterPro" id="IPR000719">
    <property type="entry name" value="Prot_kinase_dom"/>
</dbReference>
<dbReference type="Gene3D" id="1.10.510.10">
    <property type="entry name" value="Transferase(Phosphotransferase) domain 1"/>
    <property type="match status" value="1"/>
</dbReference>
<keyword evidence="4" id="KW-0808">Transferase</keyword>
<reference evidence="4" key="1">
    <citation type="submission" date="2020-11" db="EMBL/GenBank/DDBJ databases">
        <authorList>
            <consortium name="DOE Joint Genome Institute"/>
            <person name="Ahrendt S."/>
            <person name="Riley R."/>
            <person name="Andreopoulos W."/>
            <person name="Labutti K."/>
            <person name="Pangilinan J."/>
            <person name="Ruiz-Duenas F.J."/>
            <person name="Barrasa J.M."/>
            <person name="Sanchez-Garcia M."/>
            <person name="Camarero S."/>
            <person name="Miyauchi S."/>
            <person name="Serrano A."/>
            <person name="Linde D."/>
            <person name="Babiker R."/>
            <person name="Drula E."/>
            <person name="Ayuso-Fernandez I."/>
            <person name="Pacheco R."/>
            <person name="Padilla G."/>
            <person name="Ferreira P."/>
            <person name="Barriuso J."/>
            <person name="Kellner H."/>
            <person name="Castanera R."/>
            <person name="Alfaro M."/>
            <person name="Ramirez L."/>
            <person name="Pisabarro A.G."/>
            <person name="Kuo A."/>
            <person name="Tritt A."/>
            <person name="Lipzen A."/>
            <person name="He G."/>
            <person name="Yan M."/>
            <person name="Ng V."/>
            <person name="Cullen D."/>
            <person name="Martin F."/>
            <person name="Rosso M.-N."/>
            <person name="Henrissat B."/>
            <person name="Hibbett D."/>
            <person name="Martinez A.T."/>
            <person name="Grigoriev I.V."/>
        </authorList>
    </citation>
    <scope>NUCLEOTIDE SEQUENCE</scope>
    <source>
        <strain evidence="4">MF-IS2</strain>
    </source>
</reference>
<sequence>MFFAIPSYKISWLGKVLRQSANILTAVEQKRVLSILCKLAKAALVFPRCYELKGVSYDFRPLQGGGFADVYKGKYKNDTICLKIIRIFQNDQRHPLAAHAGELILWAFLSHPNLLPFYGVYIEQQTQRFCLISPWMENGNLCDYLESHPYSNHSLLVSDVVHGLSYLHQRGVVHGDLKGQNILISGDGRAMIADFGISHVAMSTRYTTSPKGSVRWSAPELFSDSHNDSDSEAYALPTPESDIWSFSCVCYEIFTRKVPFYQYPREHKVMAVLLKGMEIPIRPALDDPDGVDDVMWNIMKQCWNYTPKERP</sequence>
<organism evidence="4 5">
    <name type="scientific">Macrolepiota fuliginosa MF-IS2</name>
    <dbReference type="NCBI Taxonomy" id="1400762"/>
    <lineage>
        <taxon>Eukaryota</taxon>
        <taxon>Fungi</taxon>
        <taxon>Dikarya</taxon>
        <taxon>Basidiomycota</taxon>
        <taxon>Agaricomycotina</taxon>
        <taxon>Agaricomycetes</taxon>
        <taxon>Agaricomycetidae</taxon>
        <taxon>Agaricales</taxon>
        <taxon>Agaricineae</taxon>
        <taxon>Agaricaceae</taxon>
        <taxon>Macrolepiota</taxon>
    </lineage>
</organism>
<dbReference type="PROSITE" id="PS00108">
    <property type="entry name" value="PROTEIN_KINASE_ST"/>
    <property type="match status" value="1"/>
</dbReference>
<dbReference type="Proteomes" id="UP000807342">
    <property type="component" value="Unassembled WGS sequence"/>
</dbReference>
<dbReference type="InterPro" id="IPR008271">
    <property type="entry name" value="Ser/Thr_kinase_AS"/>
</dbReference>
<gene>
    <name evidence="4" type="ORF">P691DRAFT_681513</name>
</gene>
<evidence type="ECO:0000259" key="3">
    <source>
        <dbReference type="PROSITE" id="PS50011"/>
    </source>
</evidence>
<dbReference type="PROSITE" id="PS50011">
    <property type="entry name" value="PROTEIN_KINASE_DOM"/>
    <property type="match status" value="1"/>
</dbReference>
<dbReference type="SMART" id="SM00220">
    <property type="entry name" value="S_TKc"/>
    <property type="match status" value="1"/>
</dbReference>
<dbReference type="EMBL" id="MU151634">
    <property type="protein sequence ID" value="KAF9442430.1"/>
    <property type="molecule type" value="Genomic_DNA"/>
</dbReference>
<dbReference type="SUPFAM" id="SSF56112">
    <property type="entry name" value="Protein kinase-like (PK-like)"/>
    <property type="match status" value="1"/>
</dbReference>
<keyword evidence="4" id="KW-0418">Kinase</keyword>
<dbReference type="PANTHER" id="PTHR44329">
    <property type="entry name" value="SERINE/THREONINE-PROTEIN KINASE TNNI3K-RELATED"/>
    <property type="match status" value="1"/>
</dbReference>
<dbReference type="GO" id="GO:0005524">
    <property type="term" value="F:ATP binding"/>
    <property type="evidence" value="ECO:0007669"/>
    <property type="project" value="UniProtKB-KW"/>
</dbReference>
<name>A0A9P5X385_9AGAR</name>
<evidence type="ECO:0000313" key="5">
    <source>
        <dbReference type="Proteomes" id="UP000807342"/>
    </source>
</evidence>
<evidence type="ECO:0000256" key="1">
    <source>
        <dbReference type="ARBA" id="ARBA00022741"/>
    </source>
</evidence>
<dbReference type="Pfam" id="PF07714">
    <property type="entry name" value="PK_Tyr_Ser-Thr"/>
    <property type="match status" value="1"/>
</dbReference>
<proteinExistence type="predicted"/>
<evidence type="ECO:0000256" key="2">
    <source>
        <dbReference type="ARBA" id="ARBA00022840"/>
    </source>
</evidence>
<dbReference type="InterPro" id="IPR001245">
    <property type="entry name" value="Ser-Thr/Tyr_kinase_cat_dom"/>
</dbReference>
<comment type="caution">
    <text evidence="4">The sequence shown here is derived from an EMBL/GenBank/DDBJ whole genome shotgun (WGS) entry which is preliminary data.</text>
</comment>
<accession>A0A9P5X385</accession>
<evidence type="ECO:0000313" key="4">
    <source>
        <dbReference type="EMBL" id="KAF9442430.1"/>
    </source>
</evidence>
<keyword evidence="2" id="KW-0067">ATP-binding</keyword>
<keyword evidence="5" id="KW-1185">Reference proteome</keyword>
<dbReference type="PANTHER" id="PTHR44329:SF298">
    <property type="entry name" value="MIXED LINEAGE KINASE DOMAIN-LIKE PROTEIN"/>
    <property type="match status" value="1"/>
</dbReference>
<dbReference type="GO" id="GO:0004674">
    <property type="term" value="F:protein serine/threonine kinase activity"/>
    <property type="evidence" value="ECO:0007669"/>
    <property type="project" value="TreeGrafter"/>
</dbReference>
<protein>
    <submittedName>
        <fullName evidence="4">Kinase-like protein</fullName>
    </submittedName>
</protein>
<dbReference type="PRINTS" id="PR00109">
    <property type="entry name" value="TYRKINASE"/>
</dbReference>
<dbReference type="InterPro" id="IPR051681">
    <property type="entry name" value="Ser/Thr_Kinases-Pseudokinases"/>
</dbReference>
<dbReference type="AlphaFoldDB" id="A0A9P5X385"/>
<keyword evidence="1" id="KW-0547">Nucleotide-binding</keyword>
<feature type="non-terminal residue" evidence="4">
    <location>
        <position position="311"/>
    </location>
</feature>
<dbReference type="OrthoDB" id="346907at2759"/>